<organism evidence="6 7">
    <name type="scientific">Cylindrospermopsis curvispora GIHE-G1</name>
    <dbReference type="NCBI Taxonomy" id="2666332"/>
    <lineage>
        <taxon>Bacteria</taxon>
        <taxon>Bacillati</taxon>
        <taxon>Cyanobacteriota</taxon>
        <taxon>Cyanophyceae</taxon>
        <taxon>Nostocales</taxon>
        <taxon>Aphanizomenonaceae</taxon>
        <taxon>Cylindrospermopsis</taxon>
    </lineage>
</organism>
<dbReference type="NCBIfam" id="NF007912">
    <property type="entry name" value="PRK10625.1"/>
    <property type="match status" value="1"/>
</dbReference>
<evidence type="ECO:0000313" key="6">
    <source>
        <dbReference type="EMBL" id="QNP28352.1"/>
    </source>
</evidence>
<feature type="domain" description="NADP-dependent oxidoreductase" evidence="5">
    <location>
        <begin position="17"/>
        <end position="339"/>
    </location>
</feature>
<keyword evidence="7" id="KW-1185">Reference proteome</keyword>
<dbReference type="Gene3D" id="3.20.20.100">
    <property type="entry name" value="NADP-dependent oxidoreductase domain"/>
    <property type="match status" value="1"/>
</dbReference>
<dbReference type="EMBL" id="CP060822">
    <property type="protein sequence ID" value="QNP28352.1"/>
    <property type="molecule type" value="Genomic_DNA"/>
</dbReference>
<evidence type="ECO:0000259" key="5">
    <source>
        <dbReference type="Pfam" id="PF00248"/>
    </source>
</evidence>
<evidence type="ECO:0000256" key="3">
    <source>
        <dbReference type="ARBA" id="ARBA00038157"/>
    </source>
</evidence>
<evidence type="ECO:0000256" key="1">
    <source>
        <dbReference type="ARBA" id="ARBA00022857"/>
    </source>
</evidence>
<sequence>MVKYNQLGETDLHVSDICLGTMTYGHQNTIAQAHEQLDYAVAQGINFIDTAEMYPVPPRGETQGKTEAYIGEWLRKQQRDKLIIATKIAGPGRPFSWLRGGNNRVDRRNIEEAIDQSLKRLQTDYIDLYQIHWPERYVPTFGQTVYNPDLERESVPIAEQLAVLAEAIQAGKIRYIGLSNETPWGVTEFVRIARELKLPQVVSIQNAYNLLNRNFDSALAEVSRHTGVGLLAYSPLAFGFLTGKYIGNQEVPNTRISLFPGFGQRYLKPNVSEAVIAYVGIAEKYNLNPAQLAIAFVRSRWFVKSTIIGATTLSQLKENIESVNLVLEPEILQEIDTVNVRYPHPAP</sequence>
<comment type="similarity">
    <text evidence="3">Belongs to the aldo/keto reductase family. Aldo/keto reductase 2 subfamily.</text>
</comment>
<evidence type="ECO:0000313" key="7">
    <source>
        <dbReference type="Proteomes" id="UP000516013"/>
    </source>
</evidence>
<dbReference type="PANTHER" id="PTHR43364:SF4">
    <property type="entry name" value="NAD(P)-LINKED OXIDOREDUCTASE SUPERFAMILY PROTEIN"/>
    <property type="match status" value="1"/>
</dbReference>
<dbReference type="PANTHER" id="PTHR43364">
    <property type="entry name" value="NADH-SPECIFIC METHYLGLYOXAL REDUCTASE-RELATED"/>
    <property type="match status" value="1"/>
</dbReference>
<name>A0A7H0EX36_9CYAN</name>
<evidence type="ECO:0000256" key="2">
    <source>
        <dbReference type="ARBA" id="ARBA00023002"/>
    </source>
</evidence>
<dbReference type="InterPro" id="IPR020471">
    <property type="entry name" value="AKR"/>
</dbReference>
<gene>
    <name evidence="6" type="ORF">IAR63_10460</name>
</gene>
<dbReference type="AlphaFoldDB" id="A0A7H0EX36"/>
<dbReference type="InterPro" id="IPR050523">
    <property type="entry name" value="AKR_Detox_Biosynth"/>
</dbReference>
<dbReference type="FunFam" id="3.20.20.100:FF:000005">
    <property type="entry name" value="NADP(H)-dependent aldo-keto reductase"/>
    <property type="match status" value="1"/>
</dbReference>
<dbReference type="GO" id="GO:0016491">
    <property type="term" value="F:oxidoreductase activity"/>
    <property type="evidence" value="ECO:0007669"/>
    <property type="project" value="UniProtKB-KW"/>
</dbReference>
<dbReference type="PRINTS" id="PR00069">
    <property type="entry name" value="ALDKETRDTASE"/>
</dbReference>
<reference evidence="6 7" key="1">
    <citation type="submission" date="2020-08" db="EMBL/GenBank/DDBJ databases">
        <title>Complete genome sequence of Raphidiopsis curvispora isolated from drinking water reservoir in South Korea.</title>
        <authorList>
            <person name="Jeong J."/>
        </authorList>
    </citation>
    <scope>NUCLEOTIDE SEQUENCE [LARGE SCALE GENOMIC DNA]</scope>
    <source>
        <strain evidence="6 7">GIHE-G1</strain>
    </source>
</reference>
<dbReference type="RefSeq" id="WP_187705233.1">
    <property type="nucleotide sequence ID" value="NZ_CP060822.1"/>
</dbReference>
<dbReference type="Proteomes" id="UP000516013">
    <property type="component" value="Chromosome"/>
</dbReference>
<dbReference type="InterPro" id="IPR036812">
    <property type="entry name" value="NAD(P)_OxRdtase_dom_sf"/>
</dbReference>
<keyword evidence="1" id="KW-0521">NADP</keyword>
<dbReference type="CDD" id="cd19094">
    <property type="entry name" value="AKR_Tas-like"/>
    <property type="match status" value="1"/>
</dbReference>
<dbReference type="KEGG" id="ccur:IAR63_10460"/>
<dbReference type="InterPro" id="IPR023210">
    <property type="entry name" value="NADP_OxRdtase_dom"/>
</dbReference>
<dbReference type="Pfam" id="PF00248">
    <property type="entry name" value="Aldo_ket_red"/>
    <property type="match status" value="1"/>
</dbReference>
<protein>
    <recommendedName>
        <fullName evidence="4">Protein tas</fullName>
    </recommendedName>
</protein>
<proteinExistence type="inferred from homology"/>
<evidence type="ECO:0000256" key="4">
    <source>
        <dbReference type="ARBA" id="ARBA00070119"/>
    </source>
</evidence>
<accession>A0A7H0EX36</accession>
<keyword evidence="2" id="KW-0560">Oxidoreductase</keyword>
<dbReference type="SUPFAM" id="SSF51430">
    <property type="entry name" value="NAD(P)-linked oxidoreductase"/>
    <property type="match status" value="1"/>
</dbReference>